<accession>A0A226DQB9</accession>
<evidence type="ECO:0000313" key="1">
    <source>
        <dbReference type="EMBL" id="OXA46871.1"/>
    </source>
</evidence>
<comment type="caution">
    <text evidence="1">The sequence shown here is derived from an EMBL/GenBank/DDBJ whole genome shotgun (WGS) entry which is preliminary data.</text>
</comment>
<dbReference type="Proteomes" id="UP000198287">
    <property type="component" value="Unassembled WGS sequence"/>
</dbReference>
<evidence type="ECO:0000313" key="2">
    <source>
        <dbReference type="Proteomes" id="UP000198287"/>
    </source>
</evidence>
<dbReference type="AlphaFoldDB" id="A0A226DQB9"/>
<dbReference type="EMBL" id="LNIX01000014">
    <property type="protein sequence ID" value="OXA46871.1"/>
    <property type="molecule type" value="Genomic_DNA"/>
</dbReference>
<keyword evidence="2" id="KW-1185">Reference proteome</keyword>
<dbReference type="SUPFAM" id="SSF49854">
    <property type="entry name" value="Spermadhesin, CUB domain"/>
    <property type="match status" value="1"/>
</dbReference>
<protein>
    <submittedName>
        <fullName evidence="1">Deleted in malignant brain tumors 1 protein</fullName>
    </submittedName>
</protein>
<reference evidence="1 2" key="1">
    <citation type="submission" date="2015-12" db="EMBL/GenBank/DDBJ databases">
        <title>The genome of Folsomia candida.</title>
        <authorList>
            <person name="Faddeeva A."/>
            <person name="Derks M.F."/>
            <person name="Anvar Y."/>
            <person name="Smit S."/>
            <person name="Van Straalen N."/>
            <person name="Roelofs D."/>
        </authorList>
    </citation>
    <scope>NUCLEOTIDE SEQUENCE [LARGE SCALE GENOMIC DNA]</scope>
    <source>
        <strain evidence="1 2">VU population</strain>
        <tissue evidence="1">Whole body</tissue>
    </source>
</reference>
<organism evidence="1 2">
    <name type="scientific">Folsomia candida</name>
    <name type="common">Springtail</name>
    <dbReference type="NCBI Taxonomy" id="158441"/>
    <lineage>
        <taxon>Eukaryota</taxon>
        <taxon>Metazoa</taxon>
        <taxon>Ecdysozoa</taxon>
        <taxon>Arthropoda</taxon>
        <taxon>Hexapoda</taxon>
        <taxon>Collembola</taxon>
        <taxon>Entomobryomorpha</taxon>
        <taxon>Isotomoidea</taxon>
        <taxon>Isotomidae</taxon>
        <taxon>Proisotominae</taxon>
        <taxon>Folsomia</taxon>
    </lineage>
</organism>
<proteinExistence type="predicted"/>
<dbReference type="InterPro" id="IPR035914">
    <property type="entry name" value="Sperma_CUB_dom_sf"/>
</dbReference>
<name>A0A226DQB9_FOLCA</name>
<gene>
    <name evidence="1" type="ORF">Fcan01_18197</name>
</gene>
<sequence>MHWIVRGPYLTHRFQLISSGLKETDGPYLAQYKHIPSGPGGQIKLAECHDRLENCYYHLERGTHPELELEPRTGFKLDFFSIGATQAQYLTGNVVLSSVRGNFSYPVGGGNYENFESVVFAIAPTVLSQPTVRFTKVDLETGSNCNYDSIRVYNWYEFEYLLVHK</sequence>